<evidence type="ECO:0000313" key="1">
    <source>
        <dbReference type="EMBL" id="MBR0673552.1"/>
    </source>
</evidence>
<dbReference type="RefSeq" id="WP_211863957.1">
    <property type="nucleotide sequence ID" value="NZ_JAAEDM010000077.1"/>
</dbReference>
<dbReference type="Proteomes" id="UP001138751">
    <property type="component" value="Unassembled WGS sequence"/>
</dbReference>
<proteinExistence type="predicted"/>
<reference evidence="1" key="2">
    <citation type="journal article" date="2021" name="Syst. Appl. Microbiol.">
        <title>Roseomonas hellenica sp. nov., isolated from roots of wild-growing Alkanna tinctoria.</title>
        <authorList>
            <person name="Rat A."/>
            <person name="Naranjo H.D."/>
            <person name="Lebbe L."/>
            <person name="Cnockaert M."/>
            <person name="Krigas N."/>
            <person name="Grigoriadou K."/>
            <person name="Maloupa E."/>
            <person name="Willems A."/>
        </authorList>
    </citation>
    <scope>NUCLEOTIDE SEQUENCE</scope>
    <source>
        <strain evidence="1">LMG 31231</strain>
    </source>
</reference>
<name>A0A9X9X2C3_9PROT</name>
<comment type="caution">
    <text evidence="1">The sequence shown here is derived from an EMBL/GenBank/DDBJ whole genome shotgun (WGS) entry which is preliminary data.</text>
</comment>
<feature type="non-terminal residue" evidence="1">
    <location>
        <position position="408"/>
    </location>
</feature>
<dbReference type="AlphaFoldDB" id="A0A9X9X2C3"/>
<organism evidence="1 2">
    <name type="scientific">Neoroseomonas soli</name>
    <dbReference type="NCBI Taxonomy" id="1081025"/>
    <lineage>
        <taxon>Bacteria</taxon>
        <taxon>Pseudomonadati</taxon>
        <taxon>Pseudomonadota</taxon>
        <taxon>Alphaproteobacteria</taxon>
        <taxon>Acetobacterales</taxon>
        <taxon>Acetobacteraceae</taxon>
        <taxon>Neoroseomonas</taxon>
    </lineage>
</organism>
<gene>
    <name evidence="1" type="ORF">GXW76_20440</name>
</gene>
<sequence>MESAHAIAATRFALGRRPGDPVPADPAAWLDSQLAPGLPAPTLPEGVPPTLPGIFAAAAEDNESVRAGMGRANQQRIVRGEAEAFIAHAIVTPNGFRERLVAFWANHFTVARGKAPYTVGHFVREAIRPHILGRFDDMLVAATRHPAMLAYLDNQGSVGPGSPAGQRSRRGLNENLAREILELHTLTPAAGYTQADVTAFAKVLTGWSFAPGREPFGFIFRPAAHEPGTKTVMGRVWPESQEGGLQLLAWLGRHEATHRHIATKLVRHFVADDPPPEAVEAIFAVLRETEGDLGAASRALVRLPQAWSMPLAKLRAPYDYVIAVLRALEAPPEAAERAFGTLQFLGQPLWNARAPNGWPDVASEWAAPESMIRRVEWASGVSARGAGRDAAEVAEAVLGPLCRPETLR</sequence>
<protein>
    <submittedName>
        <fullName evidence="1">DUF1800 domain-containing protein</fullName>
    </submittedName>
</protein>
<evidence type="ECO:0000313" key="2">
    <source>
        <dbReference type="Proteomes" id="UP001138751"/>
    </source>
</evidence>
<dbReference type="InterPro" id="IPR014917">
    <property type="entry name" value="DUF1800"/>
</dbReference>
<keyword evidence="2" id="KW-1185">Reference proteome</keyword>
<accession>A0A9X9X2C3</accession>
<dbReference type="Pfam" id="PF08811">
    <property type="entry name" value="DUF1800"/>
    <property type="match status" value="1"/>
</dbReference>
<dbReference type="EMBL" id="JAAEDM010000077">
    <property type="protein sequence ID" value="MBR0673552.1"/>
    <property type="molecule type" value="Genomic_DNA"/>
</dbReference>
<reference evidence="1" key="1">
    <citation type="submission" date="2020-01" db="EMBL/GenBank/DDBJ databases">
        <authorList>
            <person name="Rat A."/>
        </authorList>
    </citation>
    <scope>NUCLEOTIDE SEQUENCE</scope>
    <source>
        <strain evidence="1">LMG 31231</strain>
    </source>
</reference>